<keyword evidence="6" id="KW-1185">Reference proteome</keyword>
<dbReference type="InterPro" id="IPR036145">
    <property type="entry name" value="MinC_C_sf"/>
</dbReference>
<evidence type="ECO:0000256" key="2">
    <source>
        <dbReference type="ARBA" id="ARBA00023210"/>
    </source>
</evidence>
<evidence type="ECO:0000259" key="4">
    <source>
        <dbReference type="Pfam" id="PF03775"/>
    </source>
</evidence>
<dbReference type="PANTHER" id="PTHR34108:SF1">
    <property type="entry name" value="SEPTUM SITE-DETERMINING PROTEIN MINC"/>
    <property type="match status" value="1"/>
</dbReference>
<dbReference type="Proteomes" id="UP000316092">
    <property type="component" value="Unassembled WGS sequence"/>
</dbReference>
<accession>A0A553UWW6</accession>
<dbReference type="OrthoDB" id="9790810at2"/>
<dbReference type="AlphaFoldDB" id="A0A553UWW6"/>
<proteinExistence type="predicted"/>
<dbReference type="PANTHER" id="PTHR34108">
    <property type="entry name" value="SEPTUM SITE-DETERMINING PROTEIN MINC"/>
    <property type="match status" value="1"/>
</dbReference>
<dbReference type="SUPFAM" id="SSF63848">
    <property type="entry name" value="Cell-division inhibitor MinC, C-terminal domain"/>
    <property type="match status" value="1"/>
</dbReference>
<protein>
    <submittedName>
        <fullName evidence="5">Septum site-determining protein MinC</fullName>
    </submittedName>
</protein>
<evidence type="ECO:0000256" key="3">
    <source>
        <dbReference type="ARBA" id="ARBA00023306"/>
    </source>
</evidence>
<dbReference type="GO" id="GO:0000917">
    <property type="term" value="P:division septum assembly"/>
    <property type="evidence" value="ECO:0007669"/>
    <property type="project" value="UniProtKB-KW"/>
</dbReference>
<comment type="caution">
    <text evidence="5">The sequence shown here is derived from an EMBL/GenBank/DDBJ whole genome shotgun (WGS) entry which is preliminary data.</text>
</comment>
<evidence type="ECO:0000313" key="6">
    <source>
        <dbReference type="Proteomes" id="UP000316092"/>
    </source>
</evidence>
<dbReference type="InterPro" id="IPR005526">
    <property type="entry name" value="Septum_form_inhib_MinC_C"/>
</dbReference>
<reference evidence="5 6" key="1">
    <citation type="submission" date="2019-07" db="EMBL/GenBank/DDBJ databases">
        <title>Deinococcus detaillus sp. nov., isolated from humus soil in Antarctica.</title>
        <authorList>
            <person name="Zhang K."/>
        </authorList>
    </citation>
    <scope>NUCLEOTIDE SEQUENCE [LARGE SCALE GENOMIC DNA]</scope>
    <source>
        <strain evidence="5 6">H1</strain>
    </source>
</reference>
<keyword evidence="3" id="KW-0131">Cell cycle</keyword>
<dbReference type="RefSeq" id="WP_143720920.1">
    <property type="nucleotide sequence ID" value="NZ_VKDB01000011.1"/>
</dbReference>
<dbReference type="GO" id="GO:1901891">
    <property type="term" value="P:regulation of cell septum assembly"/>
    <property type="evidence" value="ECO:0007669"/>
    <property type="project" value="InterPro"/>
</dbReference>
<evidence type="ECO:0000256" key="1">
    <source>
        <dbReference type="ARBA" id="ARBA00022618"/>
    </source>
</evidence>
<organism evidence="5 6">
    <name type="scientific">Deinococcus detaillensis</name>
    <dbReference type="NCBI Taxonomy" id="2592048"/>
    <lineage>
        <taxon>Bacteria</taxon>
        <taxon>Thermotogati</taxon>
        <taxon>Deinococcota</taxon>
        <taxon>Deinococci</taxon>
        <taxon>Deinococcales</taxon>
        <taxon>Deinococcaceae</taxon>
        <taxon>Deinococcus</taxon>
    </lineage>
</organism>
<dbReference type="Gene3D" id="2.160.20.70">
    <property type="match status" value="1"/>
</dbReference>
<feature type="domain" description="Septum formation inhibitor MinC C-terminal" evidence="4">
    <location>
        <begin position="119"/>
        <end position="223"/>
    </location>
</feature>
<dbReference type="Pfam" id="PF03775">
    <property type="entry name" value="MinC_C"/>
    <property type="match status" value="1"/>
</dbReference>
<dbReference type="InterPro" id="IPR013033">
    <property type="entry name" value="MinC"/>
</dbReference>
<sequence>MKFRGTLGGLNIQLDDSDTPQSVAGPLAARAALLASEVTLEIDIEAHLDTLDAVRGAVAAAGGSISRVRAPRVTAPAPSPALIAEQGSAPSSSSTALPTAALPVGNITQSLDNHTVVLPNSVRAGFRGEYGGSVVVLGDVNPGSELVAGGDVIVLGALRGVVHAGADGRESAIVWGRPIASPQIRIAGAVARAPEGSSLSSMRKLSSGVESEVARLQHGQIVIEASHVPR</sequence>
<gene>
    <name evidence="5" type="ORF">FNU79_11160</name>
</gene>
<evidence type="ECO:0000313" key="5">
    <source>
        <dbReference type="EMBL" id="TSA84511.1"/>
    </source>
</evidence>
<keyword evidence="2" id="KW-0717">Septation</keyword>
<keyword evidence="1" id="KW-0132">Cell division</keyword>
<dbReference type="InterPro" id="IPR016098">
    <property type="entry name" value="CAP/MinC_C"/>
</dbReference>
<name>A0A553UWW6_9DEIO</name>
<dbReference type="GO" id="GO:0000902">
    <property type="term" value="P:cell morphogenesis"/>
    <property type="evidence" value="ECO:0007669"/>
    <property type="project" value="InterPro"/>
</dbReference>
<dbReference type="EMBL" id="VKDB01000011">
    <property type="protein sequence ID" value="TSA84511.1"/>
    <property type="molecule type" value="Genomic_DNA"/>
</dbReference>